<dbReference type="Proteomes" id="UP000309997">
    <property type="component" value="Unassembled WGS sequence"/>
</dbReference>
<dbReference type="EMBL" id="RCHU02000017">
    <property type="protein sequence ID" value="KAL3568555.1"/>
    <property type="molecule type" value="Genomic_DNA"/>
</dbReference>
<keyword evidence="2" id="KW-1185">Reference proteome</keyword>
<protein>
    <submittedName>
        <fullName evidence="1">Uncharacterized protein</fullName>
    </submittedName>
</protein>
<proteinExistence type="predicted"/>
<evidence type="ECO:0000313" key="2">
    <source>
        <dbReference type="Proteomes" id="UP000309997"/>
    </source>
</evidence>
<comment type="caution">
    <text evidence="1">The sequence shown here is derived from an EMBL/GenBank/DDBJ whole genome shotgun (WGS) entry which is preliminary data.</text>
</comment>
<sequence>MSDDAMDPEVFARARKKMAKGMQKELRGLQRFAGSVAQPPRGRKWVAEETAAVSDQSKEVSGDLIRTKAAVLEQVGVCLNFLFYSLASCFDMILSILGALSGCFPSSFTKQIAEAIAAWRYSKPD</sequence>
<evidence type="ECO:0000313" key="1">
    <source>
        <dbReference type="EMBL" id="KAL3568555.1"/>
    </source>
</evidence>
<gene>
    <name evidence="1" type="ORF">D5086_031206</name>
</gene>
<accession>A0ACC4AQP6</accession>
<organism evidence="1 2">
    <name type="scientific">Populus alba</name>
    <name type="common">White poplar</name>
    <dbReference type="NCBI Taxonomy" id="43335"/>
    <lineage>
        <taxon>Eukaryota</taxon>
        <taxon>Viridiplantae</taxon>
        <taxon>Streptophyta</taxon>
        <taxon>Embryophyta</taxon>
        <taxon>Tracheophyta</taxon>
        <taxon>Spermatophyta</taxon>
        <taxon>Magnoliopsida</taxon>
        <taxon>eudicotyledons</taxon>
        <taxon>Gunneridae</taxon>
        <taxon>Pentapetalae</taxon>
        <taxon>rosids</taxon>
        <taxon>fabids</taxon>
        <taxon>Malpighiales</taxon>
        <taxon>Salicaceae</taxon>
        <taxon>Saliceae</taxon>
        <taxon>Populus</taxon>
    </lineage>
</organism>
<reference evidence="1 2" key="1">
    <citation type="journal article" date="2024" name="Plant Biotechnol. J.">
        <title>Genome and CRISPR/Cas9 system of a widespread forest tree (Populus alba) in the world.</title>
        <authorList>
            <person name="Liu Y.J."/>
            <person name="Jiang P.F."/>
            <person name="Han X.M."/>
            <person name="Li X.Y."/>
            <person name="Wang H.M."/>
            <person name="Wang Y.J."/>
            <person name="Wang X.X."/>
            <person name="Zeng Q.Y."/>
        </authorList>
    </citation>
    <scope>NUCLEOTIDE SEQUENCE [LARGE SCALE GENOMIC DNA]</scope>
    <source>
        <strain evidence="2">cv. PAL-ZL1</strain>
    </source>
</reference>
<name>A0ACC4AQP6_POPAL</name>